<evidence type="ECO:0000259" key="7">
    <source>
        <dbReference type="Pfam" id="PF10277"/>
    </source>
</evidence>
<dbReference type="PANTHER" id="PTHR21324">
    <property type="entry name" value="FASTING-INDUCIBLE INTEGRAL MEMBRANE PROTEIN TM6P1-RELATED"/>
    <property type="match status" value="1"/>
</dbReference>
<protein>
    <submittedName>
        <fullName evidence="9">DNA damage-regulated autophagy modulator protein 1</fullName>
    </submittedName>
</protein>
<evidence type="ECO:0000313" key="8">
    <source>
        <dbReference type="Proteomes" id="UP000095283"/>
    </source>
</evidence>
<reference evidence="9" key="1">
    <citation type="submission" date="2016-11" db="UniProtKB">
        <authorList>
            <consortium name="WormBaseParasite"/>
        </authorList>
    </citation>
    <scope>IDENTIFICATION</scope>
</reference>
<evidence type="ECO:0000256" key="4">
    <source>
        <dbReference type="ARBA" id="ARBA00022989"/>
    </source>
</evidence>
<keyword evidence="4 6" id="KW-1133">Transmembrane helix</keyword>
<feature type="transmembrane region" description="Helical" evidence="6">
    <location>
        <begin position="84"/>
        <end position="103"/>
    </location>
</feature>
<dbReference type="InterPro" id="IPR050911">
    <property type="entry name" value="DRAM/TMEM150_Autophagy_Mod"/>
</dbReference>
<evidence type="ECO:0000256" key="3">
    <source>
        <dbReference type="ARBA" id="ARBA00022692"/>
    </source>
</evidence>
<feature type="domain" description="CWH43-like N-terminal" evidence="7">
    <location>
        <begin position="47"/>
        <end position="227"/>
    </location>
</feature>
<sequence length="254" mass="29543">MYDSKNITHAYLAYYLTFPVFSQCLLFILGMSSLRLDVFARVTRNYEFCIIVEKLRFLIIYFSRYSLVAVLTRESDRFLDNLNMIALFFGILGGAAMMIIANFQETAVVTIHLSAACICFGSGCIYMWLQSWITVRMYPLYTNRRIGWIRATISFVSTFAFLMAVGFGWYAAHTFHMYYPNLPTPRPWNRKFWQPGYDSHVISAVAEWVMVILHILFIISFSRDFEKLQVTLSIESLVAHLDHSPLLRSITIHK</sequence>
<proteinExistence type="inferred from homology"/>
<comment type="subcellular location">
    <subcellularLocation>
        <location evidence="1">Endomembrane system</location>
        <topology evidence="1">Multi-pass membrane protein</topology>
    </subcellularLocation>
</comment>
<feature type="transmembrane region" description="Helical" evidence="6">
    <location>
        <begin position="149"/>
        <end position="172"/>
    </location>
</feature>
<dbReference type="AlphaFoldDB" id="A0A1I7WT01"/>
<keyword evidence="5 6" id="KW-0472">Membrane</keyword>
<dbReference type="WBParaSite" id="Hba_08312">
    <property type="protein sequence ID" value="Hba_08312"/>
    <property type="gene ID" value="Hba_08312"/>
</dbReference>
<accession>A0A1I7WT01</accession>
<organism evidence="8 9">
    <name type="scientific">Heterorhabditis bacteriophora</name>
    <name type="common">Entomopathogenic nematode worm</name>
    <dbReference type="NCBI Taxonomy" id="37862"/>
    <lineage>
        <taxon>Eukaryota</taxon>
        <taxon>Metazoa</taxon>
        <taxon>Ecdysozoa</taxon>
        <taxon>Nematoda</taxon>
        <taxon>Chromadorea</taxon>
        <taxon>Rhabditida</taxon>
        <taxon>Rhabditina</taxon>
        <taxon>Rhabditomorpha</taxon>
        <taxon>Strongyloidea</taxon>
        <taxon>Heterorhabditidae</taxon>
        <taxon>Heterorhabditis</taxon>
    </lineage>
</organism>
<feature type="transmembrane region" description="Helical" evidence="6">
    <location>
        <begin position="54"/>
        <end position="72"/>
    </location>
</feature>
<comment type="similarity">
    <text evidence="2">Belongs to the DRAM/TMEM150 family.</text>
</comment>
<evidence type="ECO:0000256" key="1">
    <source>
        <dbReference type="ARBA" id="ARBA00004127"/>
    </source>
</evidence>
<evidence type="ECO:0000313" key="9">
    <source>
        <dbReference type="WBParaSite" id="Hba_08312"/>
    </source>
</evidence>
<dbReference type="Pfam" id="PF10277">
    <property type="entry name" value="Frag1"/>
    <property type="match status" value="1"/>
</dbReference>
<keyword evidence="3 6" id="KW-0812">Transmembrane</keyword>
<evidence type="ECO:0000256" key="2">
    <source>
        <dbReference type="ARBA" id="ARBA00006565"/>
    </source>
</evidence>
<evidence type="ECO:0000256" key="6">
    <source>
        <dbReference type="SAM" id="Phobius"/>
    </source>
</evidence>
<feature type="transmembrane region" description="Helical" evidence="6">
    <location>
        <begin position="12"/>
        <end position="34"/>
    </location>
</feature>
<dbReference type="InterPro" id="IPR019402">
    <property type="entry name" value="CWH43_N"/>
</dbReference>
<feature type="transmembrane region" description="Helical" evidence="6">
    <location>
        <begin position="201"/>
        <end position="221"/>
    </location>
</feature>
<dbReference type="PANTHER" id="PTHR21324:SF2">
    <property type="entry name" value="EG:22E5.9 PROTEIN"/>
    <property type="match status" value="1"/>
</dbReference>
<keyword evidence="8" id="KW-1185">Reference proteome</keyword>
<evidence type="ECO:0000256" key="5">
    <source>
        <dbReference type="ARBA" id="ARBA00023136"/>
    </source>
</evidence>
<dbReference type="GO" id="GO:0012505">
    <property type="term" value="C:endomembrane system"/>
    <property type="evidence" value="ECO:0007669"/>
    <property type="project" value="UniProtKB-SubCell"/>
</dbReference>
<feature type="transmembrane region" description="Helical" evidence="6">
    <location>
        <begin position="109"/>
        <end position="129"/>
    </location>
</feature>
<name>A0A1I7WT01_HETBA</name>
<dbReference type="Proteomes" id="UP000095283">
    <property type="component" value="Unplaced"/>
</dbReference>